<dbReference type="Proteomes" id="UP000325395">
    <property type="component" value="Unassembled WGS sequence"/>
</dbReference>
<evidence type="ECO:0000313" key="3">
    <source>
        <dbReference type="Proteomes" id="UP000325395"/>
    </source>
</evidence>
<evidence type="ECO:0000313" key="2">
    <source>
        <dbReference type="EMBL" id="KAE8413837.1"/>
    </source>
</evidence>
<accession>A0ABQ6W9M2</accession>
<dbReference type="InterPro" id="IPR011048">
    <property type="entry name" value="Haem_d1_sf"/>
</dbReference>
<organism evidence="2 3">
    <name type="scientific">Aspergillus pseudocaelatus</name>
    <dbReference type="NCBI Taxonomy" id="1825620"/>
    <lineage>
        <taxon>Eukaryota</taxon>
        <taxon>Fungi</taxon>
        <taxon>Dikarya</taxon>
        <taxon>Ascomycota</taxon>
        <taxon>Pezizomycotina</taxon>
        <taxon>Eurotiomycetes</taxon>
        <taxon>Eurotiomycetidae</taxon>
        <taxon>Eurotiales</taxon>
        <taxon>Aspergillaceae</taxon>
        <taxon>Aspergillus</taxon>
        <taxon>Aspergillus subgen. Circumdati</taxon>
    </lineage>
</organism>
<feature type="chain" id="PRO_5047323161" description="Lactonase, 7-bladed beta-propeller-domain-containing protein" evidence="1">
    <location>
        <begin position="23"/>
        <end position="397"/>
    </location>
</feature>
<name>A0ABQ6W9M2_9EURO</name>
<keyword evidence="1" id="KW-0732">Signal</keyword>
<feature type="signal peptide" evidence="1">
    <location>
        <begin position="1"/>
        <end position="22"/>
    </location>
</feature>
<evidence type="ECO:0008006" key="4">
    <source>
        <dbReference type="Google" id="ProtNLM"/>
    </source>
</evidence>
<gene>
    <name evidence="2" type="ORF">BDV36DRAFT_303903</name>
</gene>
<dbReference type="EMBL" id="ML735798">
    <property type="protein sequence ID" value="KAE8413837.1"/>
    <property type="molecule type" value="Genomic_DNA"/>
</dbReference>
<protein>
    <recommendedName>
        <fullName evidence="4">Lactonase, 7-bladed beta-propeller-domain-containing protein</fullName>
    </recommendedName>
</protein>
<evidence type="ECO:0000256" key="1">
    <source>
        <dbReference type="SAM" id="SignalP"/>
    </source>
</evidence>
<keyword evidence="3" id="KW-1185">Reference proteome</keyword>
<reference evidence="2 3" key="1">
    <citation type="submission" date="2019-04" db="EMBL/GenBank/DDBJ databases">
        <authorList>
            <consortium name="DOE Joint Genome Institute"/>
            <person name="Mondo S."/>
            <person name="Kjaerbolling I."/>
            <person name="Vesth T."/>
            <person name="Frisvad J.C."/>
            <person name="Nybo J.L."/>
            <person name="Theobald S."/>
            <person name="Kildgaard S."/>
            <person name="Isbrandt T."/>
            <person name="Kuo A."/>
            <person name="Sato A."/>
            <person name="Lyhne E.K."/>
            <person name="Kogle M.E."/>
            <person name="Wiebenga A."/>
            <person name="Kun R.S."/>
            <person name="Lubbers R.J."/>
            <person name="Makela M.R."/>
            <person name="Barry K."/>
            <person name="Chovatia M."/>
            <person name="Clum A."/>
            <person name="Daum C."/>
            <person name="Haridas S."/>
            <person name="He G."/>
            <person name="LaButti K."/>
            <person name="Lipzen A."/>
            <person name="Riley R."/>
            <person name="Salamov A."/>
            <person name="Simmons B.A."/>
            <person name="Magnuson J.K."/>
            <person name="Henrissat B."/>
            <person name="Mortensen U.H."/>
            <person name="Larsen T.O."/>
            <person name="Devries R.P."/>
            <person name="Grigoriev I.V."/>
            <person name="Machida M."/>
            <person name="Baker S.E."/>
            <person name="Andersen M.R."/>
            <person name="Cantor M.N."/>
            <person name="Hua S.X."/>
        </authorList>
    </citation>
    <scope>NUCLEOTIDE SEQUENCE [LARGE SCALE GENOMIC DNA]</scope>
    <source>
        <strain evidence="2 3">CBS 117616</strain>
    </source>
</reference>
<dbReference type="SUPFAM" id="SSF51004">
    <property type="entry name" value="C-terminal (heme d1) domain of cytochrome cd1-nitrite reductase"/>
    <property type="match status" value="1"/>
</dbReference>
<proteinExistence type="predicted"/>
<sequence>MLYQTVKSLVIALAFGATAASAQNSVTSLVSRRVTEYLMPATTETHEFARVPNTNFVLLTQMSDSELIKIELDPTTEEPIAYHSFPMGKNSSSQLHGVWPSTVHPGMMWLSLQADNKLLLVDPGQDLSTPPSIVQTIDIPAPGNGPHCVFEIGNRVWAGLKVASEQTGQYYVFSADVSNSTDQKLYQCLNSPVFIKEEPTTGLIYVTQDNDSSIMRINVTSGETTQLPIPPSAGNNAVGMTTAYGAMSGVWFTLAGNATGGTGTFGHIGSSGEMEFFQLQHPLLGTNSGLLHIADASTEAGGPALWLLSTSLLSTNSPDALIRVNFDAAITSISGEEYISMPTQNAKVHRVLPLDATVLVSELNTFTLAQLTYNNTVAGQWLPAESVSNTTVYTQAG</sequence>